<gene>
    <name evidence="2" type="ORF">COR51_27540</name>
</gene>
<keyword evidence="1" id="KW-0812">Transmembrane</keyword>
<evidence type="ECO:0000313" key="3">
    <source>
        <dbReference type="Proteomes" id="UP000238163"/>
    </source>
</evidence>
<name>A0ABX5D428_9VIBR</name>
<proteinExistence type="predicted"/>
<comment type="caution">
    <text evidence="2">The sequence shown here is derived from an EMBL/GenBank/DDBJ whole genome shotgun (WGS) entry which is preliminary data.</text>
</comment>
<accession>A0ABX5D428</accession>
<evidence type="ECO:0000256" key="1">
    <source>
        <dbReference type="SAM" id="Phobius"/>
    </source>
</evidence>
<keyword evidence="1" id="KW-0472">Membrane</keyword>
<dbReference type="EMBL" id="NWTN01000064">
    <property type="protein sequence ID" value="PRQ64434.1"/>
    <property type="molecule type" value="Genomic_DNA"/>
</dbReference>
<dbReference type="RefSeq" id="WP_106009071.1">
    <property type="nucleotide sequence ID" value="NZ_NWTN01000064.1"/>
</dbReference>
<dbReference type="Proteomes" id="UP000238163">
    <property type="component" value="Unassembled WGS sequence"/>
</dbReference>
<protein>
    <submittedName>
        <fullName evidence="2">Uncharacterized protein</fullName>
    </submittedName>
</protein>
<feature type="transmembrane region" description="Helical" evidence="1">
    <location>
        <begin position="84"/>
        <end position="105"/>
    </location>
</feature>
<evidence type="ECO:0000313" key="2">
    <source>
        <dbReference type="EMBL" id="PRQ64434.1"/>
    </source>
</evidence>
<organism evidence="2 3">
    <name type="scientific">Vibrio mediterranei</name>
    <dbReference type="NCBI Taxonomy" id="689"/>
    <lineage>
        <taxon>Bacteria</taxon>
        <taxon>Pseudomonadati</taxon>
        <taxon>Pseudomonadota</taxon>
        <taxon>Gammaproteobacteria</taxon>
        <taxon>Vibrionales</taxon>
        <taxon>Vibrionaceae</taxon>
        <taxon>Vibrio</taxon>
    </lineage>
</organism>
<keyword evidence="1" id="KW-1133">Transmembrane helix</keyword>
<sequence>MSTQEIRDQKITNTVMMHDLLTGQDIGTWQQDYLLREVEFVHIKNGKPLTLNWASGIGLTTVGYGLNLIAKGYKNINTIEHGEWVALALGGVSACVLYVVGRFILTDEKKAVLRKIEQHFKEATPQRRIVGEKNE</sequence>
<keyword evidence="3" id="KW-1185">Reference proteome</keyword>
<reference evidence="2 3" key="1">
    <citation type="submission" date="2018-03" db="EMBL/GenBank/DDBJ databases">
        <title>Genetic Diversity and Phenotypic Plasticity of AHL Mediated Quorum Sensing in Environmental Strains of Vibrio mediterranei.</title>
        <authorList>
            <person name="Lantoine F."/>
            <person name="Vouve F."/>
        </authorList>
    </citation>
    <scope>NUCLEOTIDE SEQUENCE [LARGE SCALE GENOMIC DNA]</scope>
    <source>
        <strain evidence="2 3">17LN0615E</strain>
    </source>
</reference>